<comment type="subcellular location">
    <subcellularLocation>
        <location evidence="1">Membrane</location>
        <topology evidence="1">Multi-pass membrane protein</topology>
    </subcellularLocation>
</comment>
<keyword evidence="2 7" id="KW-0812">Transmembrane</keyword>
<gene>
    <name evidence="9" type="ORF">HYALB_00004737</name>
</gene>
<proteinExistence type="inferred from homology"/>
<name>A0A9N9QB66_9HELO</name>
<dbReference type="Pfam" id="PF20684">
    <property type="entry name" value="Fung_rhodopsin"/>
    <property type="match status" value="1"/>
</dbReference>
<evidence type="ECO:0000256" key="5">
    <source>
        <dbReference type="ARBA" id="ARBA00038359"/>
    </source>
</evidence>
<keyword evidence="10" id="KW-1185">Reference proteome</keyword>
<keyword evidence="3 7" id="KW-1133">Transmembrane helix</keyword>
<evidence type="ECO:0000256" key="1">
    <source>
        <dbReference type="ARBA" id="ARBA00004141"/>
    </source>
</evidence>
<feature type="transmembrane region" description="Helical" evidence="7">
    <location>
        <begin position="35"/>
        <end position="56"/>
    </location>
</feature>
<keyword evidence="4 7" id="KW-0472">Membrane</keyword>
<dbReference type="OrthoDB" id="5342292at2759"/>
<evidence type="ECO:0000256" key="4">
    <source>
        <dbReference type="ARBA" id="ARBA00023136"/>
    </source>
</evidence>
<dbReference type="GO" id="GO:0016020">
    <property type="term" value="C:membrane"/>
    <property type="evidence" value="ECO:0007669"/>
    <property type="project" value="UniProtKB-SubCell"/>
</dbReference>
<dbReference type="AlphaFoldDB" id="A0A9N9QB66"/>
<dbReference type="PANTHER" id="PTHR33048">
    <property type="entry name" value="PTH11-LIKE INTEGRAL MEMBRANE PROTEIN (AFU_ORTHOLOGUE AFUA_5G11245)"/>
    <property type="match status" value="1"/>
</dbReference>
<evidence type="ECO:0000256" key="7">
    <source>
        <dbReference type="SAM" id="Phobius"/>
    </source>
</evidence>
<sequence length="351" mass="38385">MSSIPSSTDLSKIPLALNPNGDPPNFNNPPSLEPAVLGVGISLMVISFSFLALRLFTNLKLVGKLGLDDYLCVFGELGGIGYWAIIHSLAREGVARHTWDIPANVTKSFIKRQLAQQMVAGPALWAAKAAIAALYIRLFGTKRWITLSSYGMIIFMFLFYGSNVIIAAVYCLPRNGAPWDGTAFARCSSPVSSAIVNGVFGVIADLFLFFLPFPIVLRLHLTKQKRFGLSIVLSTGLLMVITSTASLAYRVTVYLGNDPVWNGLNVSITTSVNSTEGRQDSEGQRRSTSKLGHGHNHSYKEMDNASTEFYNGPTRIFSSKGGAIPMKNVIVRPTDIDQTVKKIEWEDSQRC</sequence>
<feature type="domain" description="Rhodopsin" evidence="8">
    <location>
        <begin position="53"/>
        <end position="273"/>
    </location>
</feature>
<feature type="transmembrane region" description="Helical" evidence="7">
    <location>
        <begin position="150"/>
        <end position="173"/>
    </location>
</feature>
<evidence type="ECO:0000259" key="8">
    <source>
        <dbReference type="Pfam" id="PF20684"/>
    </source>
</evidence>
<evidence type="ECO:0000256" key="2">
    <source>
        <dbReference type="ARBA" id="ARBA00022692"/>
    </source>
</evidence>
<feature type="transmembrane region" description="Helical" evidence="7">
    <location>
        <begin position="227"/>
        <end position="249"/>
    </location>
</feature>
<feature type="region of interest" description="Disordered" evidence="6">
    <location>
        <begin position="272"/>
        <end position="298"/>
    </location>
</feature>
<comment type="caution">
    <text evidence="9">The sequence shown here is derived from an EMBL/GenBank/DDBJ whole genome shotgun (WGS) entry which is preliminary data.</text>
</comment>
<dbReference type="InterPro" id="IPR052337">
    <property type="entry name" value="SAT4-like"/>
</dbReference>
<protein>
    <recommendedName>
        <fullName evidence="8">Rhodopsin domain-containing protein</fullName>
    </recommendedName>
</protein>
<dbReference type="Proteomes" id="UP000701801">
    <property type="component" value="Unassembled WGS sequence"/>
</dbReference>
<feature type="transmembrane region" description="Helical" evidence="7">
    <location>
        <begin position="119"/>
        <end position="138"/>
    </location>
</feature>
<organism evidence="9 10">
    <name type="scientific">Hymenoscyphus albidus</name>
    <dbReference type="NCBI Taxonomy" id="595503"/>
    <lineage>
        <taxon>Eukaryota</taxon>
        <taxon>Fungi</taxon>
        <taxon>Dikarya</taxon>
        <taxon>Ascomycota</taxon>
        <taxon>Pezizomycotina</taxon>
        <taxon>Leotiomycetes</taxon>
        <taxon>Helotiales</taxon>
        <taxon>Helotiaceae</taxon>
        <taxon>Hymenoscyphus</taxon>
    </lineage>
</organism>
<reference evidence="9" key="1">
    <citation type="submission" date="2021-07" db="EMBL/GenBank/DDBJ databases">
        <authorList>
            <person name="Durling M."/>
        </authorList>
    </citation>
    <scope>NUCLEOTIDE SEQUENCE</scope>
</reference>
<accession>A0A9N9QB66</accession>
<evidence type="ECO:0000313" key="10">
    <source>
        <dbReference type="Proteomes" id="UP000701801"/>
    </source>
</evidence>
<evidence type="ECO:0000256" key="3">
    <source>
        <dbReference type="ARBA" id="ARBA00022989"/>
    </source>
</evidence>
<dbReference type="InterPro" id="IPR049326">
    <property type="entry name" value="Rhodopsin_dom_fungi"/>
</dbReference>
<comment type="similarity">
    <text evidence="5">Belongs to the SAT4 family.</text>
</comment>
<dbReference type="EMBL" id="CAJVRM010000518">
    <property type="protein sequence ID" value="CAG8981794.1"/>
    <property type="molecule type" value="Genomic_DNA"/>
</dbReference>
<dbReference type="PANTHER" id="PTHR33048:SF146">
    <property type="entry name" value="INTEGRAL MEMBRANE PROTEIN"/>
    <property type="match status" value="1"/>
</dbReference>
<evidence type="ECO:0000313" key="9">
    <source>
        <dbReference type="EMBL" id="CAG8981794.1"/>
    </source>
</evidence>
<evidence type="ECO:0000256" key="6">
    <source>
        <dbReference type="SAM" id="MobiDB-lite"/>
    </source>
</evidence>
<feature type="transmembrane region" description="Helical" evidence="7">
    <location>
        <begin position="194"/>
        <end position="215"/>
    </location>
</feature>